<sequence>MATTRLFLLLALCVLPMLASAKPGPFQIRGKVYCDTCRAGFETVKSYYISGAKVKIECSDRNSLEVKYSVETDTDSTGTYNFEVQEDHGDQMCYAELVSSPVADCKVPNKGRHRATVILTRTNGAVNDLHYANNMGFLQRKALDGCDELIRNLLLDDEQ</sequence>
<dbReference type="EMBL" id="BPVZ01000036">
    <property type="protein sequence ID" value="GKV12181.1"/>
    <property type="molecule type" value="Genomic_DNA"/>
</dbReference>
<feature type="signal peptide" evidence="3">
    <location>
        <begin position="1"/>
        <end position="21"/>
    </location>
</feature>
<dbReference type="PANTHER" id="PTHR31614">
    <property type="entry name" value="PROTEIN DOWNSTREAM OF FLC-RELATED"/>
    <property type="match status" value="1"/>
</dbReference>
<evidence type="ECO:0000313" key="4">
    <source>
        <dbReference type="EMBL" id="GKV12181.1"/>
    </source>
</evidence>
<proteinExistence type="inferred from homology"/>
<dbReference type="Pfam" id="PF01190">
    <property type="entry name" value="Pollen_Ole_e_1"/>
    <property type="match status" value="1"/>
</dbReference>
<gene>
    <name evidence="4" type="ORF">SLEP1_g23363</name>
</gene>
<evidence type="ECO:0000256" key="3">
    <source>
        <dbReference type="SAM" id="SignalP"/>
    </source>
</evidence>
<dbReference type="Proteomes" id="UP001054252">
    <property type="component" value="Unassembled WGS sequence"/>
</dbReference>
<name>A0AAV5JIB3_9ROSI</name>
<evidence type="ECO:0000256" key="2">
    <source>
        <dbReference type="ARBA" id="ARBA00023157"/>
    </source>
</evidence>
<comment type="similarity">
    <text evidence="1">Belongs to the Ole e I family.</text>
</comment>
<organism evidence="4 5">
    <name type="scientific">Rubroshorea leprosula</name>
    <dbReference type="NCBI Taxonomy" id="152421"/>
    <lineage>
        <taxon>Eukaryota</taxon>
        <taxon>Viridiplantae</taxon>
        <taxon>Streptophyta</taxon>
        <taxon>Embryophyta</taxon>
        <taxon>Tracheophyta</taxon>
        <taxon>Spermatophyta</taxon>
        <taxon>Magnoliopsida</taxon>
        <taxon>eudicotyledons</taxon>
        <taxon>Gunneridae</taxon>
        <taxon>Pentapetalae</taxon>
        <taxon>rosids</taxon>
        <taxon>malvids</taxon>
        <taxon>Malvales</taxon>
        <taxon>Dipterocarpaceae</taxon>
        <taxon>Rubroshorea</taxon>
    </lineage>
</organism>
<accession>A0AAV5JIB3</accession>
<keyword evidence="2" id="KW-1015">Disulfide bond</keyword>
<keyword evidence="5" id="KW-1185">Reference proteome</keyword>
<dbReference type="AlphaFoldDB" id="A0AAV5JIB3"/>
<protein>
    <submittedName>
        <fullName evidence="4">Uncharacterized protein</fullName>
    </submittedName>
</protein>
<dbReference type="InterPro" id="IPR006041">
    <property type="entry name" value="Pollen_Ole_e1_allergen"/>
</dbReference>
<evidence type="ECO:0000313" key="5">
    <source>
        <dbReference type="Proteomes" id="UP001054252"/>
    </source>
</evidence>
<reference evidence="4 5" key="1">
    <citation type="journal article" date="2021" name="Commun. Biol.">
        <title>The genome of Shorea leprosula (Dipterocarpaceae) highlights the ecological relevance of drought in aseasonal tropical rainforests.</title>
        <authorList>
            <person name="Ng K.K.S."/>
            <person name="Kobayashi M.J."/>
            <person name="Fawcett J.A."/>
            <person name="Hatakeyama M."/>
            <person name="Paape T."/>
            <person name="Ng C.H."/>
            <person name="Ang C.C."/>
            <person name="Tnah L.H."/>
            <person name="Lee C.T."/>
            <person name="Nishiyama T."/>
            <person name="Sese J."/>
            <person name="O'Brien M.J."/>
            <person name="Copetti D."/>
            <person name="Mohd Noor M.I."/>
            <person name="Ong R.C."/>
            <person name="Putra M."/>
            <person name="Sireger I.Z."/>
            <person name="Indrioko S."/>
            <person name="Kosugi Y."/>
            <person name="Izuno A."/>
            <person name="Isagi Y."/>
            <person name="Lee S.L."/>
            <person name="Shimizu K.K."/>
        </authorList>
    </citation>
    <scope>NUCLEOTIDE SEQUENCE [LARGE SCALE GENOMIC DNA]</scope>
    <source>
        <strain evidence="4">214</strain>
    </source>
</reference>
<evidence type="ECO:0000256" key="1">
    <source>
        <dbReference type="ARBA" id="ARBA00010049"/>
    </source>
</evidence>
<feature type="chain" id="PRO_5043820278" evidence="3">
    <location>
        <begin position="22"/>
        <end position="159"/>
    </location>
</feature>
<keyword evidence="3" id="KW-0732">Signal</keyword>
<comment type="caution">
    <text evidence="4">The sequence shown here is derived from an EMBL/GenBank/DDBJ whole genome shotgun (WGS) entry which is preliminary data.</text>
</comment>
<dbReference type="PANTHER" id="PTHR31614:SF40">
    <property type="entry name" value="PROTEIN DOWNSTREAM OF FLC"/>
    <property type="match status" value="1"/>
</dbReference>